<reference evidence="15" key="2">
    <citation type="journal article" date="2015" name="J. Biotechnol.">
        <title>The structure of the Cyberlindnera jadinii genome and its relation to Candida utilis analyzed by the occurrence of single nucleotide polymorphisms.</title>
        <authorList>
            <person name="Rupp O."/>
            <person name="Brinkrolf K."/>
            <person name="Buerth C."/>
            <person name="Kunigo M."/>
            <person name="Schneider J."/>
            <person name="Jaenicke S."/>
            <person name="Goesmann A."/>
            <person name="Puehler A."/>
            <person name="Jaeger K.-E."/>
            <person name="Ernst J.F."/>
        </authorList>
    </citation>
    <scope>NUCLEOTIDE SEQUENCE [LARGE SCALE GENOMIC DNA]</scope>
    <source>
        <strain evidence="15">ATCC 18201 / CBS 1600 / BCRC 20928 / JCM 3617 / NBRC 0987 / NRRL Y-1542</strain>
    </source>
</reference>
<sequence>MAYVQSKVMKKRLQEKRRVSGAALLREELNATTAAGDSSSLLDSIQPVEKDKGVMMANFEEWIKMATDNKINTTNSWNFALIDYFHDMDVLRGKDNNINFQKASATLDGCVKIYSSRVDSVATETGRLLSGLATRKQTGGGEKKEREGDEDDKDEEGDSSDEDAGEGDIQGSAKAKARSSKISAKRVGDTLTSFESLRIKKLSEELNIDPLFKKTLAEFDEGGAKSLLLNALHIDNHGRVVFDANTSSRDGVKAEDDEEESTVDVEMSGMDEPEVDISPLKDILYKNGDDFDETTLCPSIEHLNSVLKDITQAKSILNGFNVQQESNDRESIQDFAEDGPDFEYGDNDNSYGELDNEAAAVIFQDEIQTDQEEVGNETGVVASVVDQDLMAYFDNTMKRSWAGPDHWKVRQFKKGKAHALSQSSDTVADPATAMTKQKKTKNDFQIDFMTPVDEDEENTMFAKGKTSTQLSAADREAKDSHLLPDDMYYTSDQLTRLFLKPAQKLNIFRRKLNIRTIEPSEDPDITRPVDATFWADNYKECELEKNKTNTDGGSDQGGYDDDDINIGGDYDFDMDYDAGTESNEAKLNTNTQLIAGGGKARLGALNYSKKAKNVNVKQLKDNLWKSIEHKMEEPELQLSDLVTDIGRLYPTEQRKDLSTSFCFICLLHLANEHGLTIENTETLTDLRVTGYDTESSSNTN</sequence>
<evidence type="ECO:0000256" key="4">
    <source>
        <dbReference type="ARBA" id="ARBA00016065"/>
    </source>
</evidence>
<evidence type="ECO:0000256" key="5">
    <source>
        <dbReference type="ARBA" id="ARBA00022454"/>
    </source>
</evidence>
<evidence type="ECO:0000256" key="8">
    <source>
        <dbReference type="ARBA" id="ARBA00022776"/>
    </source>
</evidence>
<evidence type="ECO:0000256" key="10">
    <source>
        <dbReference type="ARBA" id="ARBA00023306"/>
    </source>
</evidence>
<dbReference type="GO" id="GO:0003682">
    <property type="term" value="F:chromatin binding"/>
    <property type="evidence" value="ECO:0007669"/>
    <property type="project" value="TreeGrafter"/>
</dbReference>
<feature type="compositionally biased region" description="Acidic residues" evidence="12">
    <location>
        <begin position="148"/>
        <end position="166"/>
    </location>
</feature>
<keyword evidence="16" id="KW-1185">Reference proteome</keyword>
<evidence type="ECO:0000313" key="15">
    <source>
        <dbReference type="Proteomes" id="UP000038830"/>
    </source>
</evidence>
<dbReference type="PANTHER" id="PTHR13108:SF9">
    <property type="entry name" value="CONDENSIN COMPLEX SUBUNIT 2"/>
    <property type="match status" value="1"/>
</dbReference>
<comment type="similarity">
    <text evidence="3 11">Belongs to the CND2 (condensin subunit 2) family.</text>
</comment>
<dbReference type="GO" id="GO:0000796">
    <property type="term" value="C:condensin complex"/>
    <property type="evidence" value="ECO:0007669"/>
    <property type="project" value="InterPro"/>
</dbReference>
<dbReference type="GO" id="GO:0005737">
    <property type="term" value="C:cytoplasm"/>
    <property type="evidence" value="ECO:0007669"/>
    <property type="project" value="UniProtKB-SubCell"/>
</dbReference>
<dbReference type="OMA" id="GREHWKV"/>
<comment type="subcellular location">
    <subcellularLocation>
        <location evidence="1">Chromosome</location>
    </subcellularLocation>
    <subcellularLocation>
        <location evidence="2">Cytoplasm</location>
    </subcellularLocation>
</comment>
<dbReference type="PANTHER" id="PTHR13108">
    <property type="entry name" value="CONDENSIN COMPLEX SUBUNIT 2"/>
    <property type="match status" value="1"/>
</dbReference>
<dbReference type="Proteomes" id="UP000094389">
    <property type="component" value="Unassembled WGS sequence"/>
</dbReference>
<dbReference type="STRING" id="983966.A0A0H5C9R7"/>
<name>A0A0H5C9R7_CYBJN</name>
<evidence type="ECO:0000256" key="11">
    <source>
        <dbReference type="PIRNR" id="PIRNR017126"/>
    </source>
</evidence>
<keyword evidence="8 11" id="KW-0498">Mitosis</keyword>
<accession>A0A1E4S2X4</accession>
<reference evidence="13" key="1">
    <citation type="submission" date="2014-12" db="EMBL/GenBank/DDBJ databases">
        <authorList>
            <person name="Jaenicke S."/>
        </authorList>
    </citation>
    <scope>NUCLEOTIDE SEQUENCE [LARGE SCALE GENOMIC DNA]</scope>
    <source>
        <strain evidence="13">CBS1600</strain>
    </source>
</reference>
<dbReference type="Proteomes" id="UP000038830">
    <property type="component" value="Unassembled WGS sequence"/>
</dbReference>
<dbReference type="InterPro" id="IPR022816">
    <property type="entry name" value="Condensin_barren_su2"/>
</dbReference>
<dbReference type="AlphaFoldDB" id="A0A0H5C9R7"/>
<dbReference type="PIRSF" id="PIRSF017126">
    <property type="entry name" value="Condensin_H"/>
    <property type="match status" value="1"/>
</dbReference>
<evidence type="ECO:0000256" key="2">
    <source>
        <dbReference type="ARBA" id="ARBA00004496"/>
    </source>
</evidence>
<evidence type="ECO:0000256" key="6">
    <source>
        <dbReference type="ARBA" id="ARBA00022490"/>
    </source>
</evidence>
<evidence type="ECO:0000256" key="3">
    <source>
        <dbReference type="ARBA" id="ARBA00009471"/>
    </source>
</evidence>
<keyword evidence="10 11" id="KW-0131">Cell cycle</keyword>
<evidence type="ECO:0000256" key="7">
    <source>
        <dbReference type="ARBA" id="ARBA00022618"/>
    </source>
</evidence>
<keyword evidence="5" id="KW-0158">Chromosome</keyword>
<dbReference type="Pfam" id="PF05786">
    <property type="entry name" value="Cnd2"/>
    <property type="match status" value="1"/>
</dbReference>
<organism evidence="13 15">
    <name type="scientific">Cyberlindnera jadinii (strain ATCC 18201 / CBS 1600 / BCRC 20928 / JCM 3617 / NBRC 0987 / NRRL Y-1542)</name>
    <name type="common">Torula yeast</name>
    <name type="synonym">Candida utilis</name>
    <dbReference type="NCBI Taxonomy" id="983966"/>
    <lineage>
        <taxon>Eukaryota</taxon>
        <taxon>Fungi</taxon>
        <taxon>Dikarya</taxon>
        <taxon>Ascomycota</taxon>
        <taxon>Saccharomycotina</taxon>
        <taxon>Saccharomycetes</taxon>
        <taxon>Phaffomycetales</taxon>
        <taxon>Phaffomycetaceae</taxon>
        <taxon>Cyberlindnera</taxon>
    </lineage>
</organism>
<evidence type="ECO:0000256" key="9">
    <source>
        <dbReference type="ARBA" id="ARBA00023067"/>
    </source>
</evidence>
<evidence type="ECO:0000313" key="14">
    <source>
        <dbReference type="EMBL" id="ODV73790.1"/>
    </source>
</evidence>
<keyword evidence="9 11" id="KW-0226">DNA condensation</keyword>
<keyword evidence="6" id="KW-0963">Cytoplasm</keyword>
<dbReference type="RefSeq" id="XP_020070829.1">
    <property type="nucleotide sequence ID" value="XM_020214816.1"/>
</dbReference>
<proteinExistence type="inferred from homology"/>
<evidence type="ECO:0000256" key="12">
    <source>
        <dbReference type="SAM" id="MobiDB-lite"/>
    </source>
</evidence>
<dbReference type="GeneID" id="30989212"/>
<dbReference type="GO" id="GO:0007076">
    <property type="term" value="P:mitotic chromosome condensation"/>
    <property type="evidence" value="ECO:0007669"/>
    <property type="project" value="InterPro"/>
</dbReference>
<dbReference type="EMBL" id="CDQK01000007">
    <property type="protein sequence ID" value="CEP25165.1"/>
    <property type="molecule type" value="Genomic_DNA"/>
</dbReference>
<evidence type="ECO:0000256" key="1">
    <source>
        <dbReference type="ARBA" id="ARBA00004286"/>
    </source>
</evidence>
<dbReference type="OrthoDB" id="362021at2759"/>
<accession>A0A0H5C9R7</accession>
<keyword evidence="7 11" id="KW-0132">Cell division</keyword>
<comment type="function">
    <text evidence="11">Regulatory subunit of the condensin complex, a complex required for conversion of interphase chromatin into mitotic-like condense chromosomes.</text>
</comment>
<evidence type="ECO:0000313" key="13">
    <source>
        <dbReference type="EMBL" id="CEP25165.1"/>
    </source>
</evidence>
<dbReference type="EMBL" id="KV453929">
    <property type="protein sequence ID" value="ODV73790.1"/>
    <property type="molecule type" value="Genomic_DNA"/>
</dbReference>
<feature type="region of interest" description="Disordered" evidence="12">
    <location>
        <begin position="132"/>
        <end position="182"/>
    </location>
</feature>
<gene>
    <name evidence="13" type="primary">BRN1</name>
    <name evidence="13" type="ORF">BN1211_6168</name>
    <name evidence="14" type="ORF">CYBJADRAFT_167222</name>
</gene>
<dbReference type="GO" id="GO:0051301">
    <property type="term" value="P:cell division"/>
    <property type="evidence" value="ECO:0007669"/>
    <property type="project" value="UniProtKB-KW"/>
</dbReference>
<reference evidence="14 16" key="3">
    <citation type="journal article" date="2016" name="Proc. Natl. Acad. Sci. U.S.A.">
        <title>Comparative genomics of biotechnologically important yeasts.</title>
        <authorList>
            <person name="Riley R."/>
            <person name="Haridas S."/>
            <person name="Wolfe K.H."/>
            <person name="Lopes M.R."/>
            <person name="Hittinger C.T."/>
            <person name="Goeker M."/>
            <person name="Salamov A.A."/>
            <person name="Wisecaver J.H."/>
            <person name="Long T.M."/>
            <person name="Calvey C.H."/>
            <person name="Aerts A.L."/>
            <person name="Barry K.W."/>
            <person name="Choi C."/>
            <person name="Clum A."/>
            <person name="Coughlan A.Y."/>
            <person name="Deshpande S."/>
            <person name="Douglass A.P."/>
            <person name="Hanson S.J."/>
            <person name="Klenk H.-P."/>
            <person name="LaButti K.M."/>
            <person name="Lapidus A."/>
            <person name="Lindquist E.A."/>
            <person name="Lipzen A.M."/>
            <person name="Meier-Kolthoff J.P."/>
            <person name="Ohm R.A."/>
            <person name="Otillar R.P."/>
            <person name="Pangilinan J.L."/>
            <person name="Peng Y."/>
            <person name="Rokas A."/>
            <person name="Rosa C.A."/>
            <person name="Scheuner C."/>
            <person name="Sibirny A.A."/>
            <person name="Slot J.C."/>
            <person name="Stielow J.B."/>
            <person name="Sun H."/>
            <person name="Kurtzman C.P."/>
            <person name="Blackwell M."/>
            <person name="Grigoriev I.V."/>
            <person name="Jeffries T.W."/>
        </authorList>
    </citation>
    <scope>NUCLEOTIDE SEQUENCE [LARGE SCALE GENOMIC DNA]</scope>
    <source>
        <strain evidence="16">ATCC 18201 / CBS 1600 / BCRC 20928 / JCM 3617 / NBRC 0987 / NRRL Y-1542</strain>
        <strain evidence="14">NRRL Y-1542</strain>
    </source>
</reference>
<protein>
    <recommendedName>
        <fullName evidence="4 11">Condensin complex subunit 2</fullName>
    </recommendedName>
</protein>
<evidence type="ECO:0000313" key="16">
    <source>
        <dbReference type="Proteomes" id="UP000094389"/>
    </source>
</evidence>